<dbReference type="OrthoDB" id="9791752at2"/>
<dbReference type="Gene3D" id="1.10.10.10">
    <property type="entry name" value="Winged helix-like DNA-binding domain superfamily/Winged helix DNA-binding domain"/>
    <property type="match status" value="1"/>
</dbReference>
<dbReference type="Pfam" id="PF01614">
    <property type="entry name" value="IclR_C"/>
    <property type="match status" value="1"/>
</dbReference>
<keyword evidence="1" id="KW-0805">Transcription regulation</keyword>
<gene>
    <name evidence="6" type="ORF">DFP95_103222</name>
</gene>
<dbReference type="InterPro" id="IPR036388">
    <property type="entry name" value="WH-like_DNA-bd_sf"/>
</dbReference>
<dbReference type="GO" id="GO:0003700">
    <property type="term" value="F:DNA-binding transcription factor activity"/>
    <property type="evidence" value="ECO:0007669"/>
    <property type="project" value="TreeGrafter"/>
</dbReference>
<keyword evidence="2" id="KW-0238">DNA-binding</keyword>
<dbReference type="InterPro" id="IPR029016">
    <property type="entry name" value="GAF-like_dom_sf"/>
</dbReference>
<dbReference type="AlphaFoldDB" id="A0A3D9IQC8"/>
<evidence type="ECO:0000256" key="1">
    <source>
        <dbReference type="ARBA" id="ARBA00023015"/>
    </source>
</evidence>
<comment type="caution">
    <text evidence="6">The sequence shown here is derived from an EMBL/GenBank/DDBJ whole genome shotgun (WGS) entry which is preliminary data.</text>
</comment>
<sequence>MDNKYWVPAVEKADLILRTIADRPGELRLIDLSKQLQIHKSSMFSLLNTLEKLDWIRRDKADTFRLGPSLGSLAGGYFKNNDLIASFHHEAAITKAKVEETIQLAELTGKDILYLAKEEFPSPVRLASEPGMRLLAHSTALGKVLLADLADDQIELLLTEEPFVQLTPHTIRTREELLGALVQARELGYGLDEEEAVLGFCCVAVPVSKQGKVVSAISCSMPKHHWETKREFVVSEMRKLGARLSLG</sequence>
<dbReference type="InterPro" id="IPR014757">
    <property type="entry name" value="Tscrpt_reg_IclR_C"/>
</dbReference>
<dbReference type="SUPFAM" id="SSF46785">
    <property type="entry name" value="Winged helix' DNA-binding domain"/>
    <property type="match status" value="1"/>
</dbReference>
<dbReference type="EMBL" id="QRDY01000003">
    <property type="protein sequence ID" value="RED63981.1"/>
    <property type="molecule type" value="Genomic_DNA"/>
</dbReference>
<evidence type="ECO:0000256" key="3">
    <source>
        <dbReference type="ARBA" id="ARBA00023163"/>
    </source>
</evidence>
<dbReference type="Proteomes" id="UP000256869">
    <property type="component" value="Unassembled WGS sequence"/>
</dbReference>
<dbReference type="Gene3D" id="3.30.450.40">
    <property type="match status" value="1"/>
</dbReference>
<dbReference type="PANTHER" id="PTHR30136:SF24">
    <property type="entry name" value="HTH-TYPE TRANSCRIPTIONAL REPRESSOR ALLR"/>
    <property type="match status" value="1"/>
</dbReference>
<feature type="domain" description="IclR-ED" evidence="5">
    <location>
        <begin position="69"/>
        <end position="247"/>
    </location>
</feature>
<dbReference type="RefSeq" id="WP_115992080.1">
    <property type="nucleotide sequence ID" value="NZ_QRDY01000003.1"/>
</dbReference>
<protein>
    <submittedName>
        <fullName evidence="6">IclR family transcriptional regulator</fullName>
    </submittedName>
</protein>
<name>A0A3D9IQC8_9BACL</name>
<dbReference type="PROSITE" id="PS51078">
    <property type="entry name" value="ICLR_ED"/>
    <property type="match status" value="1"/>
</dbReference>
<evidence type="ECO:0000313" key="7">
    <source>
        <dbReference type="Proteomes" id="UP000256869"/>
    </source>
</evidence>
<evidence type="ECO:0000256" key="2">
    <source>
        <dbReference type="ARBA" id="ARBA00023125"/>
    </source>
</evidence>
<dbReference type="InterPro" id="IPR036390">
    <property type="entry name" value="WH_DNA-bd_sf"/>
</dbReference>
<dbReference type="SUPFAM" id="SSF55781">
    <property type="entry name" value="GAF domain-like"/>
    <property type="match status" value="1"/>
</dbReference>
<dbReference type="PANTHER" id="PTHR30136">
    <property type="entry name" value="HELIX-TURN-HELIX TRANSCRIPTIONAL REGULATOR, ICLR FAMILY"/>
    <property type="match status" value="1"/>
</dbReference>
<dbReference type="PROSITE" id="PS51077">
    <property type="entry name" value="HTH_ICLR"/>
    <property type="match status" value="1"/>
</dbReference>
<dbReference type="GO" id="GO:0045892">
    <property type="term" value="P:negative regulation of DNA-templated transcription"/>
    <property type="evidence" value="ECO:0007669"/>
    <property type="project" value="UniProtKB-ARBA"/>
</dbReference>
<evidence type="ECO:0000313" key="6">
    <source>
        <dbReference type="EMBL" id="RED63981.1"/>
    </source>
</evidence>
<dbReference type="InterPro" id="IPR005471">
    <property type="entry name" value="Tscrpt_reg_IclR_N"/>
</dbReference>
<dbReference type="Pfam" id="PF09339">
    <property type="entry name" value="HTH_IclR"/>
    <property type="match status" value="1"/>
</dbReference>
<dbReference type="GO" id="GO:0003677">
    <property type="term" value="F:DNA binding"/>
    <property type="evidence" value="ECO:0007669"/>
    <property type="project" value="UniProtKB-KW"/>
</dbReference>
<organism evidence="6 7">
    <name type="scientific">Cohnella lupini</name>
    <dbReference type="NCBI Taxonomy" id="1294267"/>
    <lineage>
        <taxon>Bacteria</taxon>
        <taxon>Bacillati</taxon>
        <taxon>Bacillota</taxon>
        <taxon>Bacilli</taxon>
        <taxon>Bacillales</taxon>
        <taxon>Paenibacillaceae</taxon>
        <taxon>Cohnella</taxon>
    </lineage>
</organism>
<keyword evidence="3" id="KW-0804">Transcription</keyword>
<dbReference type="SMART" id="SM00346">
    <property type="entry name" value="HTH_ICLR"/>
    <property type="match status" value="1"/>
</dbReference>
<evidence type="ECO:0000259" key="4">
    <source>
        <dbReference type="PROSITE" id="PS51077"/>
    </source>
</evidence>
<evidence type="ECO:0000259" key="5">
    <source>
        <dbReference type="PROSITE" id="PS51078"/>
    </source>
</evidence>
<keyword evidence="7" id="KW-1185">Reference proteome</keyword>
<feature type="domain" description="HTH iclR-type" evidence="4">
    <location>
        <begin position="7"/>
        <end position="68"/>
    </location>
</feature>
<proteinExistence type="predicted"/>
<reference evidence="6 7" key="1">
    <citation type="submission" date="2018-07" db="EMBL/GenBank/DDBJ databases">
        <title>Genomic Encyclopedia of Type Strains, Phase III (KMG-III): the genomes of soil and plant-associated and newly described type strains.</title>
        <authorList>
            <person name="Whitman W."/>
        </authorList>
    </citation>
    <scope>NUCLEOTIDE SEQUENCE [LARGE SCALE GENOMIC DNA]</scope>
    <source>
        <strain evidence="6 7">CECT 8236</strain>
    </source>
</reference>
<dbReference type="InterPro" id="IPR050707">
    <property type="entry name" value="HTH_MetabolicPath_Reg"/>
</dbReference>
<accession>A0A3D9IQC8</accession>